<evidence type="ECO:0000256" key="2">
    <source>
        <dbReference type="ARBA" id="ARBA00022679"/>
    </source>
</evidence>
<dbReference type="PANTHER" id="PTHR46499:SF1">
    <property type="entry name" value="QUEUINE TRNA-RIBOSYLTRANSFERASE"/>
    <property type="match status" value="1"/>
</dbReference>
<feature type="active site" description="Proton acceptor" evidence="4">
    <location>
        <position position="92"/>
    </location>
</feature>
<dbReference type="GO" id="GO:0008616">
    <property type="term" value="P:tRNA queuosine(34) biosynthetic process"/>
    <property type="evidence" value="ECO:0007669"/>
    <property type="project" value="UniProtKB-UniRule"/>
</dbReference>
<dbReference type="NCBIfam" id="TIGR00449">
    <property type="entry name" value="tgt_general"/>
    <property type="match status" value="1"/>
</dbReference>
<comment type="similarity">
    <text evidence="4">Belongs to the queuine tRNA-ribosyltransferase family.</text>
</comment>
<dbReference type="InterPro" id="IPR004803">
    <property type="entry name" value="TGT"/>
</dbReference>
<dbReference type="InterPro" id="IPR050076">
    <property type="entry name" value="ArchSynthase1/Queuine_TRR"/>
</dbReference>
<dbReference type="Gene3D" id="3.20.20.105">
    <property type="entry name" value="Queuine tRNA-ribosyltransferase-like"/>
    <property type="match status" value="1"/>
</dbReference>
<dbReference type="EMBL" id="PCRN01000056">
    <property type="protein sequence ID" value="PIP22296.1"/>
    <property type="molecule type" value="Genomic_DNA"/>
</dbReference>
<feature type="binding site" evidence="4">
    <location>
        <begin position="92"/>
        <end position="96"/>
    </location>
    <ligand>
        <name>substrate</name>
    </ligand>
</feature>
<dbReference type="Pfam" id="PF01702">
    <property type="entry name" value="TGT"/>
    <property type="match status" value="1"/>
</dbReference>
<keyword evidence="4" id="KW-0671">Queuosine biosynthesis</keyword>
<feature type="binding site" evidence="4">
    <location>
        <position position="242"/>
    </location>
    <ligand>
        <name>substrate</name>
    </ligand>
</feature>
<comment type="pathway">
    <text evidence="4">tRNA modification; tRNA-queuosine biosynthesis.</text>
</comment>
<dbReference type="HAMAP" id="MF_00168">
    <property type="entry name" value="Q_tRNA_Tgt"/>
    <property type="match status" value="1"/>
</dbReference>
<evidence type="ECO:0000259" key="5">
    <source>
        <dbReference type="Pfam" id="PF01702"/>
    </source>
</evidence>
<reference evidence="6 7" key="1">
    <citation type="submission" date="2017-09" db="EMBL/GenBank/DDBJ databases">
        <title>Depth-based differentiation of microbial function through sediment-hosted aquifers and enrichment of novel symbionts in the deep terrestrial subsurface.</title>
        <authorList>
            <person name="Probst A.J."/>
            <person name="Ladd B."/>
            <person name="Jarett J.K."/>
            <person name="Geller-Mcgrath D.E."/>
            <person name="Sieber C.M."/>
            <person name="Emerson J.B."/>
            <person name="Anantharaman K."/>
            <person name="Thomas B.C."/>
            <person name="Malmstrom R."/>
            <person name="Stieglmeier M."/>
            <person name="Klingl A."/>
            <person name="Woyke T."/>
            <person name="Ryan C.M."/>
            <person name="Banfield J.F."/>
        </authorList>
    </citation>
    <scope>NUCLEOTIDE SEQUENCE [LARGE SCALE GENOMIC DNA]</scope>
    <source>
        <strain evidence="6">CG23_combo_of_CG06-09_8_20_14_all_39_25</strain>
    </source>
</reference>
<feature type="active site" description="Nucleophile" evidence="4">
    <location>
        <position position="291"/>
    </location>
</feature>
<accession>A0A2G9YSS8</accession>
<feature type="binding site" evidence="4">
    <location>
        <position position="334"/>
    </location>
    <ligand>
        <name>Zn(2+)</name>
        <dbReference type="ChEBI" id="CHEBI:29105"/>
    </ligand>
</feature>
<dbReference type="UniPathway" id="UPA00392"/>
<keyword evidence="1 4" id="KW-0328">Glycosyltransferase</keyword>
<feature type="binding site" evidence="4">
    <location>
        <position position="360"/>
    </location>
    <ligand>
        <name>Zn(2+)</name>
        <dbReference type="ChEBI" id="CHEBI:29105"/>
    </ligand>
</feature>
<evidence type="ECO:0000313" key="7">
    <source>
        <dbReference type="Proteomes" id="UP000229054"/>
    </source>
</evidence>
<dbReference type="AlphaFoldDB" id="A0A2G9YSS8"/>
<feature type="domain" description="tRNA-guanine(15) transglycosylase-like" evidence="5">
    <location>
        <begin position="14"/>
        <end position="381"/>
    </location>
</feature>
<feature type="region of interest" description="RNA binding" evidence="4">
    <location>
        <begin position="272"/>
        <end position="278"/>
    </location>
</feature>
<evidence type="ECO:0000256" key="3">
    <source>
        <dbReference type="ARBA" id="ARBA00022694"/>
    </source>
</evidence>
<protein>
    <recommendedName>
        <fullName evidence="4">Queuine tRNA-ribosyltransferase</fullName>
        <ecNumber evidence="4">2.4.2.29</ecNumber>
    </recommendedName>
    <alternativeName>
        <fullName evidence="4">Guanine insertion enzyme</fullName>
    </alternativeName>
    <alternativeName>
        <fullName evidence="4">tRNA-guanine transglycosylase</fullName>
    </alternativeName>
</protein>
<keyword evidence="4" id="KW-0862">Zinc</keyword>
<keyword evidence="3 4" id="KW-0819">tRNA processing</keyword>
<organism evidence="6 7">
    <name type="scientific">Candidatus Nealsonbacteria bacterium CG23_combo_of_CG06-09_8_20_14_all_39_25</name>
    <dbReference type="NCBI Taxonomy" id="1974723"/>
    <lineage>
        <taxon>Bacteria</taxon>
        <taxon>Candidatus Nealsoniibacteriota</taxon>
    </lineage>
</organism>
<feature type="binding site" evidence="4">
    <location>
        <position position="215"/>
    </location>
    <ligand>
        <name>substrate</name>
    </ligand>
</feature>
<comment type="function">
    <text evidence="4">Catalyzes the base-exchange of a guanine (G) residue with the queuine precursor 7-aminomethyl-7-deazaguanine (PreQ1) at position 34 (anticodon wobble position) in tRNAs with GU(N) anticodons (tRNA-Asp, -Asn, -His and -Tyr). Catalysis occurs through a double-displacement mechanism. The nucleophile active site attacks the C1' of nucleotide 34 to detach the guanine base from the RNA, forming a covalent enzyme-RNA intermediate. The proton acceptor active site deprotonates the incoming PreQ1, allowing a nucleophilic attack on the C1' of the ribose to form the product. After dissociation, two additional enzymatic reactions on the tRNA convert PreQ1 to queuine (Q), resulting in the hypermodified nucleoside queuosine (7-(((4,5-cis-dihydroxy-2-cyclopenten-1-yl)amino)methyl)-7-deazaguanosine).</text>
</comment>
<feature type="binding site" evidence="4">
    <location>
        <position position="331"/>
    </location>
    <ligand>
        <name>Zn(2+)</name>
        <dbReference type="ChEBI" id="CHEBI:29105"/>
    </ligand>
</feature>
<dbReference type="InterPro" id="IPR036511">
    <property type="entry name" value="TGT-like_sf"/>
</dbReference>
<evidence type="ECO:0000256" key="1">
    <source>
        <dbReference type="ARBA" id="ARBA00022676"/>
    </source>
</evidence>
<evidence type="ECO:0000256" key="4">
    <source>
        <dbReference type="HAMAP-Rule" id="MF_00168"/>
    </source>
</evidence>
<comment type="caution">
    <text evidence="4">Lacks conserved residue(s) required for the propagation of feature annotation.</text>
</comment>
<evidence type="ECO:0000313" key="6">
    <source>
        <dbReference type="EMBL" id="PIP22296.1"/>
    </source>
</evidence>
<dbReference type="GO" id="GO:0008479">
    <property type="term" value="F:tRNA-guanosine(34) queuine transglycosylase activity"/>
    <property type="evidence" value="ECO:0007669"/>
    <property type="project" value="UniProtKB-UniRule"/>
</dbReference>
<dbReference type="Proteomes" id="UP000229054">
    <property type="component" value="Unassembled WGS sequence"/>
</dbReference>
<dbReference type="GO" id="GO:0046872">
    <property type="term" value="F:metal ion binding"/>
    <property type="evidence" value="ECO:0007669"/>
    <property type="project" value="UniProtKB-KW"/>
</dbReference>
<proteinExistence type="inferred from homology"/>
<comment type="cofactor">
    <cofactor evidence="4">
        <name>Zn(2+)</name>
        <dbReference type="ChEBI" id="CHEBI:29105"/>
    </cofactor>
    <text evidence="4">Binds 1 zinc ion per subunit.</text>
</comment>
<dbReference type="EC" id="2.4.2.29" evidence="4"/>
<sequence length="382" mass="43106">MVNFKVIKKAKNSQARLGVLKTSHGLVETPALVPVATQAVVKTLTAEEVKETKSQILICNTYYLHLRPGEDVVAKVGGLHQFMNWRGPLMTDSGGFQVFSLGFGKDFGVGKILKERRKEEIGYGQQPKLLKITDRGVVFRSLLDGKKTFLGPKESIKIQEKLRADIIFAFDECTSPIADYKYTKKSLERTHQWAIKSLETLNFKPKTQSLFGIVQGGRYKDLRIESAKFIGALPFDGFGIGGEFGADKKKMIQMLNWTTKELPVDKPRHLLGIGYLEDIPKIIKTGIDLFDCNVPTHYARRGVAFTSQGELDLSKTRFLKDKAPLDKKCSCSVCQNYSRAYIAHLFRAKEITALKLLTFHNLYFFNAFVEKIREKIKNGKLS</sequence>
<dbReference type="NCBIfam" id="TIGR00430">
    <property type="entry name" value="Q_tRNA_tgt"/>
    <property type="match status" value="1"/>
</dbReference>
<dbReference type="InterPro" id="IPR002616">
    <property type="entry name" value="tRNA_ribo_trans-like"/>
</dbReference>
<dbReference type="PANTHER" id="PTHR46499">
    <property type="entry name" value="QUEUINE TRNA-RIBOSYLTRANSFERASE"/>
    <property type="match status" value="1"/>
</dbReference>
<feature type="binding site" evidence="4">
    <location>
        <position position="171"/>
    </location>
    <ligand>
        <name>substrate</name>
    </ligand>
</feature>
<keyword evidence="2 4" id="KW-0808">Transferase</keyword>
<feature type="binding site" evidence="4">
    <location>
        <position position="329"/>
    </location>
    <ligand>
        <name>Zn(2+)</name>
        <dbReference type="ChEBI" id="CHEBI:29105"/>
    </ligand>
</feature>
<comment type="caution">
    <text evidence="6">The sequence shown here is derived from an EMBL/GenBank/DDBJ whole genome shotgun (WGS) entry which is preliminary data.</text>
</comment>
<dbReference type="SUPFAM" id="SSF51713">
    <property type="entry name" value="tRNA-guanine transglycosylase"/>
    <property type="match status" value="1"/>
</dbReference>
<comment type="catalytic activity">
    <reaction evidence="4">
        <text>7-aminomethyl-7-carbaguanine + guanosine(34) in tRNA = 7-aminomethyl-7-carbaguanosine(34) in tRNA + guanine</text>
        <dbReference type="Rhea" id="RHEA:24104"/>
        <dbReference type="Rhea" id="RHEA-COMP:10341"/>
        <dbReference type="Rhea" id="RHEA-COMP:10342"/>
        <dbReference type="ChEBI" id="CHEBI:16235"/>
        <dbReference type="ChEBI" id="CHEBI:58703"/>
        <dbReference type="ChEBI" id="CHEBI:74269"/>
        <dbReference type="ChEBI" id="CHEBI:82833"/>
        <dbReference type="EC" id="2.4.2.29"/>
    </reaction>
</comment>
<comment type="subunit">
    <text evidence="4">Homodimer. Within each dimer, one monomer is responsible for RNA recognition and catalysis, while the other monomer binds to the replacement base PreQ1.</text>
</comment>
<dbReference type="GO" id="GO:0005737">
    <property type="term" value="C:cytoplasm"/>
    <property type="evidence" value="ECO:0007669"/>
    <property type="project" value="TreeGrafter"/>
</dbReference>
<name>A0A2G9YSS8_9BACT</name>
<keyword evidence="4" id="KW-0479">Metal-binding</keyword>
<gene>
    <name evidence="4 6" type="primary">tgt</name>
    <name evidence="6" type="ORF">COX38_01395</name>
</gene>